<dbReference type="CDD" id="cd23509">
    <property type="entry name" value="Gnk2-like"/>
    <property type="match status" value="2"/>
</dbReference>
<dbReference type="GO" id="GO:0042742">
    <property type="term" value="P:defense response to bacterium"/>
    <property type="evidence" value="ECO:0007669"/>
    <property type="project" value="TreeGrafter"/>
</dbReference>
<dbReference type="PANTHER" id="PTHR27002:SF1096">
    <property type="entry name" value="GNK2-HOMOLOGOUS DOMAIN-CONTAINING PROTEIN"/>
    <property type="match status" value="1"/>
</dbReference>
<dbReference type="Pfam" id="PF07714">
    <property type="entry name" value="PK_Tyr_Ser-Thr"/>
    <property type="match status" value="1"/>
</dbReference>
<keyword evidence="8 17" id="KW-0547">Nucleotide-binding</keyword>
<dbReference type="FunFam" id="3.30.200.20:FF:000727">
    <property type="entry name" value="Cysteine-rich RLK (RECEPTOR-like protein kinase) 23"/>
    <property type="match status" value="1"/>
</dbReference>
<feature type="signal peptide" evidence="19">
    <location>
        <begin position="1"/>
        <end position="25"/>
    </location>
</feature>
<keyword evidence="14" id="KW-0325">Glycoprotein</keyword>
<evidence type="ECO:0000256" key="5">
    <source>
        <dbReference type="ARBA" id="ARBA00022692"/>
    </source>
</evidence>
<dbReference type="InterPro" id="IPR008271">
    <property type="entry name" value="Ser/Thr_kinase_AS"/>
</dbReference>
<dbReference type="OMA" id="TNKFCET"/>
<dbReference type="Gene3D" id="3.30.430.20">
    <property type="entry name" value="Gnk2 domain, C-X8-C-X2-C motif"/>
    <property type="match status" value="2"/>
</dbReference>
<keyword evidence="7" id="KW-0677">Repeat</keyword>
<feature type="domain" description="Gnk2-homologous" evidence="21">
    <location>
        <begin position="139"/>
        <end position="247"/>
    </location>
</feature>
<feature type="domain" description="Gnk2-homologous" evidence="21">
    <location>
        <begin position="28"/>
        <end position="133"/>
    </location>
</feature>
<dbReference type="AlphaFoldDB" id="A0A7N2LUX4"/>
<dbReference type="EnsemblPlants" id="QL05p076394:mrna">
    <property type="protein sequence ID" value="QL05p076394:mrna"/>
    <property type="gene ID" value="QL05p076394"/>
</dbReference>
<name>A0A7N2LUX4_QUELO</name>
<keyword evidence="10 17" id="KW-0067">ATP-binding</keyword>
<evidence type="ECO:0000256" key="3">
    <source>
        <dbReference type="ARBA" id="ARBA00022553"/>
    </source>
</evidence>
<dbReference type="Pfam" id="PF01657">
    <property type="entry name" value="Stress-antifung"/>
    <property type="match status" value="2"/>
</dbReference>
<evidence type="ECO:0000256" key="19">
    <source>
        <dbReference type="SAM" id="SignalP"/>
    </source>
</evidence>
<dbReference type="CDD" id="cd14066">
    <property type="entry name" value="STKc_IRAK"/>
    <property type="match status" value="1"/>
</dbReference>
<dbReference type="InterPro" id="IPR017441">
    <property type="entry name" value="Protein_kinase_ATP_BS"/>
</dbReference>
<sequence>MVSLSISMVNLVLFWLSFLSLTSEAVPSYRFHICSNETTFIPNSTYQSNLKDLLLSLSSNSTREIGFYNNTVGQNPETSVYGLFLCRGDLTPDACQDCVSTATNEIVQQYCPVEKVAMIWYDECMLRYSNRSIFSVMEDQPRKYLWNVLDITEPDRFLKLAQTTLSDLVPLAANASSAAKKFATKEVNFTVLQTMYSLVQCTPDLSSFDCNRCLREAIKNVPTCCSGKQGGRVMYPSCTIRYEVSPFYQIKAVAPPVPAPGPTPIPLLLPPPPDAKLIYQLLILQCRARKSGISWPIILAIVASISVLALLALSYYFLRRRTKKKYNSLPDKNAASDITTIESLQFDLATIQAATNKFSDDNRLGGGGFGEVYKGILLNRQEIAVKRLSESSGQGVEEFKNEILVVAKLQHRNLVRLLGFCLEGKEKLLIYEFMPNKSLDQFLFESDKKKILDWSRRYKIIEGIARGILYLHEDSQLRIIHRDLKANNILLDEDMNPKISDFGMARIFGVDQIEGKTKKVIGTYGYMSPEYAMHGQFSVKSDVYSFGVLVLEILSGNKINSLYQSETTTKDLLSYAWEHWSNGTALELLDPTLRDSYSRNEVNQCIHIALLCVQENPADRPTMANIILMLDSYSVTLKTPQQPAVFILSKTEPTTPTE</sequence>
<evidence type="ECO:0000259" key="20">
    <source>
        <dbReference type="PROSITE" id="PS50011"/>
    </source>
</evidence>
<evidence type="ECO:0000256" key="12">
    <source>
        <dbReference type="ARBA" id="ARBA00023136"/>
    </source>
</evidence>
<evidence type="ECO:0000313" key="22">
    <source>
        <dbReference type="EnsemblPlants" id="QL05p076394:mrna"/>
    </source>
</evidence>
<evidence type="ECO:0000256" key="4">
    <source>
        <dbReference type="ARBA" id="ARBA00022679"/>
    </source>
</evidence>
<feature type="transmembrane region" description="Helical" evidence="18">
    <location>
        <begin position="293"/>
        <end position="318"/>
    </location>
</feature>
<keyword evidence="4" id="KW-0808">Transferase</keyword>
<evidence type="ECO:0000256" key="8">
    <source>
        <dbReference type="ARBA" id="ARBA00022741"/>
    </source>
</evidence>
<organism evidence="22 23">
    <name type="scientific">Quercus lobata</name>
    <name type="common">Valley oak</name>
    <dbReference type="NCBI Taxonomy" id="97700"/>
    <lineage>
        <taxon>Eukaryota</taxon>
        <taxon>Viridiplantae</taxon>
        <taxon>Streptophyta</taxon>
        <taxon>Embryophyta</taxon>
        <taxon>Tracheophyta</taxon>
        <taxon>Spermatophyta</taxon>
        <taxon>Magnoliopsida</taxon>
        <taxon>eudicotyledons</taxon>
        <taxon>Gunneridae</taxon>
        <taxon>Pentapetalae</taxon>
        <taxon>rosids</taxon>
        <taxon>fabids</taxon>
        <taxon>Fagales</taxon>
        <taxon>Fagaceae</taxon>
        <taxon>Quercus</taxon>
    </lineage>
</organism>
<keyword evidence="3" id="KW-0597">Phosphoprotein</keyword>
<evidence type="ECO:0000256" key="18">
    <source>
        <dbReference type="SAM" id="Phobius"/>
    </source>
</evidence>
<evidence type="ECO:0000256" key="1">
    <source>
        <dbReference type="ARBA" id="ARBA00004167"/>
    </source>
</evidence>
<reference evidence="22" key="2">
    <citation type="submission" date="2021-01" db="UniProtKB">
        <authorList>
            <consortium name="EnsemblPlants"/>
        </authorList>
    </citation>
    <scope>IDENTIFICATION</scope>
</reference>
<dbReference type="GO" id="GO:0005886">
    <property type="term" value="C:plasma membrane"/>
    <property type="evidence" value="ECO:0007669"/>
    <property type="project" value="TreeGrafter"/>
</dbReference>
<feature type="binding site" evidence="17">
    <location>
        <position position="386"/>
    </location>
    <ligand>
        <name>ATP</name>
        <dbReference type="ChEBI" id="CHEBI:30616"/>
    </ligand>
</feature>
<evidence type="ECO:0000256" key="7">
    <source>
        <dbReference type="ARBA" id="ARBA00022737"/>
    </source>
</evidence>
<dbReference type="Proteomes" id="UP000594261">
    <property type="component" value="Chromosome 5"/>
</dbReference>
<evidence type="ECO:0000256" key="10">
    <source>
        <dbReference type="ARBA" id="ARBA00022840"/>
    </source>
</evidence>
<evidence type="ECO:0000256" key="16">
    <source>
        <dbReference type="ARBA" id="ARBA00047951"/>
    </source>
</evidence>
<keyword evidence="6 19" id="KW-0732">Signal</keyword>
<evidence type="ECO:0000256" key="6">
    <source>
        <dbReference type="ARBA" id="ARBA00022729"/>
    </source>
</evidence>
<keyword evidence="11 18" id="KW-1133">Transmembrane helix</keyword>
<dbReference type="InterPro" id="IPR001245">
    <property type="entry name" value="Ser-Thr/Tyr_kinase_cat_dom"/>
</dbReference>
<dbReference type="SUPFAM" id="SSF56112">
    <property type="entry name" value="Protein kinase-like (PK-like)"/>
    <property type="match status" value="1"/>
</dbReference>
<dbReference type="InterPro" id="IPR038408">
    <property type="entry name" value="GNK2_sf"/>
</dbReference>
<dbReference type="PROSITE" id="PS50011">
    <property type="entry name" value="PROTEIN_KINASE_DOM"/>
    <property type="match status" value="1"/>
</dbReference>
<evidence type="ECO:0000256" key="2">
    <source>
        <dbReference type="ARBA" id="ARBA00022527"/>
    </source>
</evidence>
<evidence type="ECO:0000256" key="13">
    <source>
        <dbReference type="ARBA" id="ARBA00023170"/>
    </source>
</evidence>
<evidence type="ECO:0000256" key="15">
    <source>
        <dbReference type="ARBA" id="ARBA00047558"/>
    </source>
</evidence>
<evidence type="ECO:0000256" key="17">
    <source>
        <dbReference type="PROSITE-ProRule" id="PRU10141"/>
    </source>
</evidence>
<comment type="catalytic activity">
    <reaction evidence="16">
        <text>L-threonyl-[protein] + ATP = O-phospho-L-threonyl-[protein] + ADP + H(+)</text>
        <dbReference type="Rhea" id="RHEA:46608"/>
        <dbReference type="Rhea" id="RHEA-COMP:11060"/>
        <dbReference type="Rhea" id="RHEA-COMP:11605"/>
        <dbReference type="ChEBI" id="CHEBI:15378"/>
        <dbReference type="ChEBI" id="CHEBI:30013"/>
        <dbReference type="ChEBI" id="CHEBI:30616"/>
        <dbReference type="ChEBI" id="CHEBI:61977"/>
        <dbReference type="ChEBI" id="CHEBI:456216"/>
    </reaction>
</comment>
<dbReference type="PANTHER" id="PTHR27002">
    <property type="entry name" value="RECEPTOR-LIKE SERINE/THREONINE-PROTEIN KINASE SD1-8"/>
    <property type="match status" value="1"/>
</dbReference>
<reference evidence="22 23" key="1">
    <citation type="journal article" date="2016" name="G3 (Bethesda)">
        <title>First Draft Assembly and Annotation of the Genome of a California Endemic Oak Quercus lobata Nee (Fagaceae).</title>
        <authorList>
            <person name="Sork V.L."/>
            <person name="Fitz-Gibbon S.T."/>
            <person name="Puiu D."/>
            <person name="Crepeau M."/>
            <person name="Gugger P.F."/>
            <person name="Sherman R."/>
            <person name="Stevens K."/>
            <person name="Langley C.H."/>
            <person name="Pellegrini M."/>
            <person name="Salzberg S.L."/>
        </authorList>
    </citation>
    <scope>NUCLEOTIDE SEQUENCE [LARGE SCALE GENOMIC DNA]</scope>
    <source>
        <strain evidence="22 23">cv. SW786</strain>
    </source>
</reference>
<dbReference type="EMBL" id="LRBV02000005">
    <property type="status" value="NOT_ANNOTATED_CDS"/>
    <property type="molecule type" value="Genomic_DNA"/>
</dbReference>
<proteinExistence type="predicted"/>
<dbReference type="GO" id="GO:0004674">
    <property type="term" value="F:protein serine/threonine kinase activity"/>
    <property type="evidence" value="ECO:0007669"/>
    <property type="project" value="UniProtKB-KW"/>
</dbReference>
<dbReference type="GO" id="GO:0005524">
    <property type="term" value="F:ATP binding"/>
    <property type="evidence" value="ECO:0007669"/>
    <property type="project" value="UniProtKB-UniRule"/>
</dbReference>
<dbReference type="PROSITE" id="PS00107">
    <property type="entry name" value="PROTEIN_KINASE_ATP"/>
    <property type="match status" value="1"/>
</dbReference>
<dbReference type="Gene3D" id="1.10.510.10">
    <property type="entry name" value="Transferase(Phosphotransferase) domain 1"/>
    <property type="match status" value="1"/>
</dbReference>
<keyword evidence="13" id="KW-0675">Receptor</keyword>
<evidence type="ECO:0000256" key="11">
    <source>
        <dbReference type="ARBA" id="ARBA00022989"/>
    </source>
</evidence>
<dbReference type="Gramene" id="QL05p076394:mrna">
    <property type="protein sequence ID" value="QL05p076394:mrna"/>
    <property type="gene ID" value="QL05p076394"/>
</dbReference>
<evidence type="ECO:0000313" key="23">
    <source>
        <dbReference type="Proteomes" id="UP000594261"/>
    </source>
</evidence>
<feature type="chain" id="PRO_5029560322" description="Cysteine-rich receptor-like protein kinase 10" evidence="19">
    <location>
        <begin position="26"/>
        <end position="658"/>
    </location>
</feature>
<dbReference type="FunFam" id="1.10.510.10:FF:000129">
    <property type="entry name" value="cysteine-rich receptor-like protein kinase 10"/>
    <property type="match status" value="1"/>
</dbReference>
<keyword evidence="2" id="KW-0723">Serine/threonine-protein kinase</keyword>
<evidence type="ECO:0000256" key="9">
    <source>
        <dbReference type="ARBA" id="ARBA00022777"/>
    </source>
</evidence>
<keyword evidence="12 18" id="KW-0472">Membrane</keyword>
<keyword evidence="9" id="KW-0418">Kinase</keyword>
<evidence type="ECO:0008006" key="24">
    <source>
        <dbReference type="Google" id="ProtNLM"/>
    </source>
</evidence>
<dbReference type="FunFam" id="3.30.430.20:FF:000013">
    <property type="entry name" value="Cysteine-rich RLK (RECEPTOR-like protein kinase) 23"/>
    <property type="match status" value="1"/>
</dbReference>
<comment type="catalytic activity">
    <reaction evidence="15">
        <text>L-seryl-[protein] + ATP = O-phospho-L-seryl-[protein] + ADP + H(+)</text>
        <dbReference type="Rhea" id="RHEA:17989"/>
        <dbReference type="Rhea" id="RHEA-COMP:9863"/>
        <dbReference type="Rhea" id="RHEA-COMP:11604"/>
        <dbReference type="ChEBI" id="CHEBI:15378"/>
        <dbReference type="ChEBI" id="CHEBI:29999"/>
        <dbReference type="ChEBI" id="CHEBI:30616"/>
        <dbReference type="ChEBI" id="CHEBI:83421"/>
        <dbReference type="ChEBI" id="CHEBI:456216"/>
    </reaction>
</comment>
<protein>
    <recommendedName>
        <fullName evidence="24">Cysteine-rich receptor-like protein kinase 10</fullName>
    </recommendedName>
</protein>
<keyword evidence="5 18" id="KW-0812">Transmembrane</keyword>
<dbReference type="InParanoid" id="A0A7N2LUX4"/>
<evidence type="ECO:0000256" key="14">
    <source>
        <dbReference type="ARBA" id="ARBA00023180"/>
    </source>
</evidence>
<comment type="subcellular location">
    <subcellularLocation>
        <location evidence="1">Membrane</location>
        <topology evidence="1">Single-pass membrane protein</topology>
    </subcellularLocation>
</comment>
<keyword evidence="23" id="KW-1185">Reference proteome</keyword>
<dbReference type="InterPro" id="IPR011009">
    <property type="entry name" value="Kinase-like_dom_sf"/>
</dbReference>
<dbReference type="PROSITE" id="PS00108">
    <property type="entry name" value="PROTEIN_KINASE_ST"/>
    <property type="match status" value="1"/>
</dbReference>
<evidence type="ECO:0000259" key="21">
    <source>
        <dbReference type="PROSITE" id="PS51473"/>
    </source>
</evidence>
<dbReference type="InterPro" id="IPR000719">
    <property type="entry name" value="Prot_kinase_dom"/>
</dbReference>
<dbReference type="PROSITE" id="PS51473">
    <property type="entry name" value="GNK2"/>
    <property type="match status" value="2"/>
</dbReference>
<dbReference type="SMART" id="SM00220">
    <property type="entry name" value="S_TKc"/>
    <property type="match status" value="1"/>
</dbReference>
<accession>A0A7N2LUX4</accession>
<dbReference type="Gene3D" id="3.30.200.20">
    <property type="entry name" value="Phosphorylase Kinase, domain 1"/>
    <property type="match status" value="1"/>
</dbReference>
<dbReference type="InterPro" id="IPR002902">
    <property type="entry name" value="GNK2"/>
</dbReference>
<feature type="domain" description="Protein kinase" evidence="20">
    <location>
        <begin position="358"/>
        <end position="634"/>
    </location>
</feature>
<dbReference type="FunFam" id="3.30.430.20:FF:000002">
    <property type="entry name" value="Cysteine-rich receptor-like protein kinase 10"/>
    <property type="match status" value="1"/>
</dbReference>